<accession>A0A1B2DPV7</accession>
<sequence>MKMKKINLERRKEYIELLRTEIEEQEKIIKLIETYKPMSFEQEVLLNYAILGTVQSVANKLNADGHRLGERKYIHTDISAIIMQKPANEFHSMVKKAFEHNKKGISYRI</sequence>
<gene>
    <name evidence="1" type="ORF">BBD42_27065</name>
</gene>
<evidence type="ECO:0000313" key="1">
    <source>
        <dbReference type="EMBL" id="ANY69745.1"/>
    </source>
</evidence>
<proteinExistence type="predicted"/>
<dbReference type="AlphaFoldDB" id="A0A1B2DPV7"/>
<name>A0A1B2DPV7_9BACL</name>
<dbReference type="RefSeq" id="WP_099520734.1">
    <property type="nucleotide sequence ID" value="NZ_CP016808.1"/>
</dbReference>
<protein>
    <submittedName>
        <fullName evidence="1">Uncharacterized protein</fullName>
    </submittedName>
</protein>
<organism evidence="1">
    <name type="scientific">Paenibacillus sp. BIHB 4019</name>
    <dbReference type="NCBI Taxonomy" id="1870819"/>
    <lineage>
        <taxon>Bacteria</taxon>
        <taxon>Bacillati</taxon>
        <taxon>Bacillota</taxon>
        <taxon>Bacilli</taxon>
        <taxon>Bacillales</taxon>
        <taxon>Paenibacillaceae</taxon>
        <taxon>Paenibacillus</taxon>
    </lineage>
</organism>
<reference evidence="1" key="1">
    <citation type="submission" date="2016-08" db="EMBL/GenBank/DDBJ databases">
        <title>Complete Genome Seqeunce of Paenibacillus sp. BIHB 4019 from tea rhizoplane.</title>
        <authorList>
            <person name="Thakur R."/>
            <person name="Swarnkar M.K."/>
            <person name="Gulati A."/>
        </authorList>
    </citation>
    <scope>NUCLEOTIDE SEQUENCE [LARGE SCALE GENOMIC DNA]</scope>
    <source>
        <strain evidence="1">BIHB4019</strain>
    </source>
</reference>
<dbReference type="EMBL" id="CP016808">
    <property type="protein sequence ID" value="ANY69745.1"/>
    <property type="molecule type" value="Genomic_DNA"/>
</dbReference>